<protein>
    <submittedName>
        <fullName evidence="2">Uncharacterized protein</fullName>
    </submittedName>
</protein>
<sequence length="180" mass="21060">MHSLFCLYRHAKKLFYCFVTQHLQRTHTATYIAKPFVKHPRDICAYLRRHPKDIQQHIRHRATRSVLNESRRCSAETNLPNRSAPIEKRKERKRKENRKDRTVIYFPPLAFPPCFSVTPTKVWDAIRFFLPKHKVTVERVIWRQNGTVAPAGGDSTFSSPNNYLSMSVRRLSLSKAGGRS</sequence>
<name>A0AAV4X752_CAEEX</name>
<gene>
    <name evidence="2" type="ORF">CEXT_661721</name>
</gene>
<comment type="caution">
    <text evidence="2">The sequence shown here is derived from an EMBL/GenBank/DDBJ whole genome shotgun (WGS) entry which is preliminary data.</text>
</comment>
<feature type="region of interest" description="Disordered" evidence="1">
    <location>
        <begin position="73"/>
        <end position="97"/>
    </location>
</feature>
<accession>A0AAV4X752</accession>
<evidence type="ECO:0000313" key="2">
    <source>
        <dbReference type="EMBL" id="GIY89806.1"/>
    </source>
</evidence>
<keyword evidence="3" id="KW-1185">Reference proteome</keyword>
<dbReference type="AlphaFoldDB" id="A0AAV4X752"/>
<dbReference type="Proteomes" id="UP001054945">
    <property type="component" value="Unassembled WGS sequence"/>
</dbReference>
<dbReference type="EMBL" id="BPLR01017264">
    <property type="protein sequence ID" value="GIY89806.1"/>
    <property type="molecule type" value="Genomic_DNA"/>
</dbReference>
<evidence type="ECO:0000256" key="1">
    <source>
        <dbReference type="SAM" id="MobiDB-lite"/>
    </source>
</evidence>
<evidence type="ECO:0000313" key="3">
    <source>
        <dbReference type="Proteomes" id="UP001054945"/>
    </source>
</evidence>
<proteinExistence type="predicted"/>
<reference evidence="2 3" key="1">
    <citation type="submission" date="2021-06" db="EMBL/GenBank/DDBJ databases">
        <title>Caerostris extrusa draft genome.</title>
        <authorList>
            <person name="Kono N."/>
            <person name="Arakawa K."/>
        </authorList>
    </citation>
    <scope>NUCLEOTIDE SEQUENCE [LARGE SCALE GENOMIC DNA]</scope>
</reference>
<organism evidence="2 3">
    <name type="scientific">Caerostris extrusa</name>
    <name type="common">Bark spider</name>
    <name type="synonym">Caerostris bankana</name>
    <dbReference type="NCBI Taxonomy" id="172846"/>
    <lineage>
        <taxon>Eukaryota</taxon>
        <taxon>Metazoa</taxon>
        <taxon>Ecdysozoa</taxon>
        <taxon>Arthropoda</taxon>
        <taxon>Chelicerata</taxon>
        <taxon>Arachnida</taxon>
        <taxon>Araneae</taxon>
        <taxon>Araneomorphae</taxon>
        <taxon>Entelegynae</taxon>
        <taxon>Araneoidea</taxon>
        <taxon>Araneidae</taxon>
        <taxon>Caerostris</taxon>
    </lineage>
</organism>